<dbReference type="Proteomes" id="UP001165064">
    <property type="component" value="Unassembled WGS sequence"/>
</dbReference>
<protein>
    <submittedName>
        <fullName evidence="1">Unnamed protein product</fullName>
    </submittedName>
</protein>
<accession>A0ACB5UC67</accession>
<dbReference type="EMBL" id="BSXS01016477">
    <property type="protein sequence ID" value="GMF07816.1"/>
    <property type="molecule type" value="Genomic_DNA"/>
</dbReference>
<sequence length="182" mass="19934">MSSGLRSRDNSNAASAAPGSVNFGGALNSANGINGISISDDSAQLNPATVSGDLKYPVTSLSDDEVYNISKNTLPNVEYDFLDPYAFEDPLGLKFYEGLWLTQAIRNTLIYQMVFHCQPDDSVQTWSDYMAFERMKTAFMEAEKKARHEESMPVQPELPLPQTGNGNIHSNGNGSADICRNK</sequence>
<evidence type="ECO:0000313" key="2">
    <source>
        <dbReference type="Proteomes" id="UP001165064"/>
    </source>
</evidence>
<reference evidence="1" key="1">
    <citation type="submission" date="2023-04" db="EMBL/GenBank/DDBJ databases">
        <title>Ambrosiozyma monospora NBRC 10751.</title>
        <authorList>
            <person name="Ichikawa N."/>
            <person name="Sato H."/>
            <person name="Tonouchi N."/>
        </authorList>
    </citation>
    <scope>NUCLEOTIDE SEQUENCE</scope>
    <source>
        <strain evidence="1">NBRC 10751</strain>
    </source>
</reference>
<organism evidence="1 2">
    <name type="scientific">Ambrosiozyma monospora</name>
    <name type="common">Yeast</name>
    <name type="synonym">Endomycopsis monosporus</name>
    <dbReference type="NCBI Taxonomy" id="43982"/>
    <lineage>
        <taxon>Eukaryota</taxon>
        <taxon>Fungi</taxon>
        <taxon>Dikarya</taxon>
        <taxon>Ascomycota</taxon>
        <taxon>Saccharomycotina</taxon>
        <taxon>Pichiomycetes</taxon>
        <taxon>Pichiales</taxon>
        <taxon>Pichiaceae</taxon>
        <taxon>Ambrosiozyma</taxon>
    </lineage>
</organism>
<evidence type="ECO:0000313" key="1">
    <source>
        <dbReference type="EMBL" id="GMF07816.1"/>
    </source>
</evidence>
<keyword evidence="2" id="KW-1185">Reference proteome</keyword>
<comment type="caution">
    <text evidence="1">The sequence shown here is derived from an EMBL/GenBank/DDBJ whole genome shotgun (WGS) entry which is preliminary data.</text>
</comment>
<gene>
    <name evidence="1" type="ORF">Amon02_001305500</name>
</gene>
<proteinExistence type="predicted"/>
<name>A0ACB5UC67_AMBMO</name>